<proteinExistence type="predicted"/>
<organism evidence="1">
    <name type="scientific">gut metagenome</name>
    <dbReference type="NCBI Taxonomy" id="749906"/>
    <lineage>
        <taxon>unclassified sequences</taxon>
        <taxon>metagenomes</taxon>
        <taxon>organismal metagenomes</taxon>
    </lineage>
</organism>
<sequence length="37" mass="4426">MVVHSYHCKYGPNFLHVYPCTFGILLEQFLHCFIKCH</sequence>
<dbReference type="AlphaFoldDB" id="J9CWK1"/>
<accession>J9CWK1</accession>
<reference evidence="1" key="1">
    <citation type="journal article" date="2012" name="PLoS ONE">
        <title>Gene sets for utilization of primary and secondary nutrition supplies in the distal gut of endangered iberian lynx.</title>
        <authorList>
            <person name="Alcaide M."/>
            <person name="Messina E."/>
            <person name="Richter M."/>
            <person name="Bargiela R."/>
            <person name="Peplies J."/>
            <person name="Huws S.A."/>
            <person name="Newbold C.J."/>
            <person name="Golyshin P.N."/>
            <person name="Simon M.A."/>
            <person name="Lopez G."/>
            <person name="Yakimov M.M."/>
            <person name="Ferrer M."/>
        </authorList>
    </citation>
    <scope>NUCLEOTIDE SEQUENCE</scope>
</reference>
<comment type="caution">
    <text evidence="1">The sequence shown here is derived from an EMBL/GenBank/DDBJ whole genome shotgun (WGS) entry which is preliminary data.</text>
</comment>
<evidence type="ECO:0000313" key="1">
    <source>
        <dbReference type="EMBL" id="EJX04611.1"/>
    </source>
</evidence>
<gene>
    <name evidence="1" type="ORF">EVA_07280</name>
</gene>
<protein>
    <submittedName>
        <fullName evidence="1">Uncharacterized protein</fullName>
    </submittedName>
</protein>
<dbReference type="EMBL" id="AMCI01001752">
    <property type="protein sequence ID" value="EJX04611.1"/>
    <property type="molecule type" value="Genomic_DNA"/>
</dbReference>
<name>J9CWK1_9ZZZZ</name>